<evidence type="ECO:0000313" key="2">
    <source>
        <dbReference type="Proteomes" id="UP000299102"/>
    </source>
</evidence>
<dbReference type="EMBL" id="BGZK01000021">
    <property type="protein sequence ID" value="GBP06224.1"/>
    <property type="molecule type" value="Genomic_DNA"/>
</dbReference>
<accession>A0A4C1SWB3</accession>
<name>A0A4C1SWB3_EUMVA</name>
<evidence type="ECO:0000313" key="1">
    <source>
        <dbReference type="EMBL" id="GBP06224.1"/>
    </source>
</evidence>
<sequence>MVGVLIYGEVLGPMALILLSGKKCCNRELVIEDSQFCRQITIWQRLRGTVGSGYPGIARRGDQKADVRLPMAKTNNRSRIKVYPGKRS</sequence>
<gene>
    <name evidence="1" type="ORF">EVAR_3578_1</name>
</gene>
<keyword evidence="2" id="KW-1185">Reference proteome</keyword>
<organism evidence="1 2">
    <name type="scientific">Eumeta variegata</name>
    <name type="common">Bagworm moth</name>
    <name type="synonym">Eumeta japonica</name>
    <dbReference type="NCBI Taxonomy" id="151549"/>
    <lineage>
        <taxon>Eukaryota</taxon>
        <taxon>Metazoa</taxon>
        <taxon>Ecdysozoa</taxon>
        <taxon>Arthropoda</taxon>
        <taxon>Hexapoda</taxon>
        <taxon>Insecta</taxon>
        <taxon>Pterygota</taxon>
        <taxon>Neoptera</taxon>
        <taxon>Endopterygota</taxon>
        <taxon>Lepidoptera</taxon>
        <taxon>Glossata</taxon>
        <taxon>Ditrysia</taxon>
        <taxon>Tineoidea</taxon>
        <taxon>Psychidae</taxon>
        <taxon>Oiketicinae</taxon>
        <taxon>Eumeta</taxon>
    </lineage>
</organism>
<protein>
    <submittedName>
        <fullName evidence="1">Uncharacterized protein</fullName>
    </submittedName>
</protein>
<dbReference type="Proteomes" id="UP000299102">
    <property type="component" value="Unassembled WGS sequence"/>
</dbReference>
<comment type="caution">
    <text evidence="1">The sequence shown here is derived from an EMBL/GenBank/DDBJ whole genome shotgun (WGS) entry which is preliminary data.</text>
</comment>
<proteinExistence type="predicted"/>
<dbReference type="AlphaFoldDB" id="A0A4C1SWB3"/>
<reference evidence="1 2" key="1">
    <citation type="journal article" date="2019" name="Commun. Biol.">
        <title>The bagworm genome reveals a unique fibroin gene that provides high tensile strength.</title>
        <authorList>
            <person name="Kono N."/>
            <person name="Nakamura H."/>
            <person name="Ohtoshi R."/>
            <person name="Tomita M."/>
            <person name="Numata K."/>
            <person name="Arakawa K."/>
        </authorList>
    </citation>
    <scope>NUCLEOTIDE SEQUENCE [LARGE SCALE GENOMIC DNA]</scope>
</reference>